<keyword evidence="1" id="KW-1133">Transmembrane helix</keyword>
<feature type="transmembrane region" description="Helical" evidence="1">
    <location>
        <begin position="99"/>
        <end position="123"/>
    </location>
</feature>
<dbReference type="AlphaFoldDB" id="A0A2I1HK14"/>
<evidence type="ECO:0000313" key="3">
    <source>
        <dbReference type="Proteomes" id="UP000234323"/>
    </source>
</evidence>
<evidence type="ECO:0000313" key="2">
    <source>
        <dbReference type="EMBL" id="PKY59209.1"/>
    </source>
</evidence>
<evidence type="ECO:0000256" key="1">
    <source>
        <dbReference type="SAM" id="Phobius"/>
    </source>
</evidence>
<organism evidence="2 3">
    <name type="scientific">Rhizophagus irregularis</name>
    <dbReference type="NCBI Taxonomy" id="588596"/>
    <lineage>
        <taxon>Eukaryota</taxon>
        <taxon>Fungi</taxon>
        <taxon>Fungi incertae sedis</taxon>
        <taxon>Mucoromycota</taxon>
        <taxon>Glomeromycotina</taxon>
        <taxon>Glomeromycetes</taxon>
        <taxon>Glomerales</taxon>
        <taxon>Glomeraceae</taxon>
        <taxon>Rhizophagus</taxon>
    </lineage>
</organism>
<reference evidence="2 3" key="1">
    <citation type="submission" date="2015-10" db="EMBL/GenBank/DDBJ databases">
        <title>Genome analyses suggest a sexual origin of heterokaryosis in a supposedly ancient asexual fungus.</title>
        <authorList>
            <person name="Ropars J."/>
            <person name="Sedzielewska K."/>
            <person name="Noel J."/>
            <person name="Charron P."/>
            <person name="Farinelli L."/>
            <person name="Marton T."/>
            <person name="Kruger M."/>
            <person name="Pelin A."/>
            <person name="Brachmann A."/>
            <person name="Corradi N."/>
        </authorList>
    </citation>
    <scope>NUCLEOTIDE SEQUENCE [LARGE SCALE GENOMIC DNA]</scope>
    <source>
        <strain evidence="2 3">A4</strain>
    </source>
</reference>
<comment type="caution">
    <text evidence="2">The sequence shown here is derived from an EMBL/GenBank/DDBJ whole genome shotgun (WGS) entry which is preliminary data.</text>
</comment>
<accession>A0A2I1HK14</accession>
<proteinExistence type="predicted"/>
<name>A0A2I1HK14_9GLOM</name>
<dbReference type="Proteomes" id="UP000234323">
    <property type="component" value="Unassembled WGS sequence"/>
</dbReference>
<keyword evidence="1" id="KW-0812">Transmembrane</keyword>
<protein>
    <submittedName>
        <fullName evidence="2">Uncharacterized protein</fullName>
    </submittedName>
</protein>
<gene>
    <name evidence="2" type="ORF">RhiirA4_481776</name>
</gene>
<keyword evidence="3" id="KW-1185">Reference proteome</keyword>
<dbReference type="EMBL" id="LLXI01003427">
    <property type="protein sequence ID" value="PKY59209.1"/>
    <property type="molecule type" value="Genomic_DNA"/>
</dbReference>
<keyword evidence="1" id="KW-0472">Membrane</keyword>
<sequence length="127" mass="14779">MPDPWRPERTVKPYLHNKGNNVGLLEMNPDLDMCKERERDAKLLEGGLIFEECWTNYTNWTLVEGSWTANTQNYTKTLLNISISYAKTMPKLCQKVSPFYKVLAVLANFGSFTISQVLAFLHFDFWH</sequence>